<sequence length="97" mass="11424">MVSKIKISLEGSIDLTAAYDTVRYRILLDKIYNLTNDKGFTWIIKKLLQHRRFYVTLGCMKIEKRNQRMGFHNAVFWPQSFLTSIRTTKRSLQVPGI</sequence>
<dbReference type="InterPro" id="IPR052560">
    <property type="entry name" value="RdDP_mobile_element"/>
</dbReference>
<organism evidence="1 2">
    <name type="scientific">Macrosiphum euphorbiae</name>
    <name type="common">potato aphid</name>
    <dbReference type="NCBI Taxonomy" id="13131"/>
    <lineage>
        <taxon>Eukaryota</taxon>
        <taxon>Metazoa</taxon>
        <taxon>Ecdysozoa</taxon>
        <taxon>Arthropoda</taxon>
        <taxon>Hexapoda</taxon>
        <taxon>Insecta</taxon>
        <taxon>Pterygota</taxon>
        <taxon>Neoptera</taxon>
        <taxon>Paraneoptera</taxon>
        <taxon>Hemiptera</taxon>
        <taxon>Sternorrhyncha</taxon>
        <taxon>Aphidomorpha</taxon>
        <taxon>Aphidoidea</taxon>
        <taxon>Aphididae</taxon>
        <taxon>Macrosiphini</taxon>
        <taxon>Macrosiphum</taxon>
    </lineage>
</organism>
<accession>A0AAV0WGT9</accession>
<keyword evidence="2" id="KW-1185">Reference proteome</keyword>
<name>A0AAV0WGT9_9HEMI</name>
<gene>
    <name evidence="1" type="ORF">MEUPH1_LOCUS10988</name>
</gene>
<dbReference type="PANTHER" id="PTHR36688">
    <property type="entry name" value="ENDO/EXONUCLEASE/PHOSPHATASE DOMAIN-CONTAINING PROTEIN"/>
    <property type="match status" value="1"/>
</dbReference>
<comment type="caution">
    <text evidence="1">The sequence shown here is derived from an EMBL/GenBank/DDBJ whole genome shotgun (WGS) entry which is preliminary data.</text>
</comment>
<reference evidence="1 2" key="1">
    <citation type="submission" date="2023-01" db="EMBL/GenBank/DDBJ databases">
        <authorList>
            <person name="Whitehead M."/>
        </authorList>
    </citation>
    <scope>NUCLEOTIDE SEQUENCE [LARGE SCALE GENOMIC DNA]</scope>
</reference>
<evidence type="ECO:0000313" key="2">
    <source>
        <dbReference type="Proteomes" id="UP001160148"/>
    </source>
</evidence>
<dbReference type="Proteomes" id="UP001160148">
    <property type="component" value="Unassembled WGS sequence"/>
</dbReference>
<evidence type="ECO:0000313" key="1">
    <source>
        <dbReference type="EMBL" id="CAI6355094.1"/>
    </source>
</evidence>
<evidence type="ECO:0008006" key="3">
    <source>
        <dbReference type="Google" id="ProtNLM"/>
    </source>
</evidence>
<dbReference type="AlphaFoldDB" id="A0AAV0WGT9"/>
<proteinExistence type="predicted"/>
<dbReference type="EMBL" id="CARXXK010000002">
    <property type="protein sequence ID" value="CAI6355094.1"/>
    <property type="molecule type" value="Genomic_DNA"/>
</dbReference>
<protein>
    <recommendedName>
        <fullName evidence="3">Reverse transcriptase domain-containing protein</fullName>
    </recommendedName>
</protein>
<dbReference type="PANTHER" id="PTHR36688:SF1">
    <property type="entry name" value="ENDONUCLEASE_EXONUCLEASE_PHOSPHATASE DOMAIN-CONTAINING PROTEIN"/>
    <property type="match status" value="1"/>
</dbReference>